<evidence type="ECO:0000259" key="14">
    <source>
        <dbReference type="PROSITE" id="PS51670"/>
    </source>
</evidence>
<dbReference type="InterPro" id="IPR003146">
    <property type="entry name" value="M14A_act_pep"/>
</dbReference>
<evidence type="ECO:0000313" key="16">
    <source>
        <dbReference type="EMBL" id="KAK5978354.1"/>
    </source>
</evidence>
<protein>
    <submittedName>
        <fullName evidence="16">ShKT domain-containing protein</fullName>
    </submittedName>
</protein>
<dbReference type="CDD" id="cd03860">
    <property type="entry name" value="M14_CP_A-B_like"/>
    <property type="match status" value="1"/>
</dbReference>
<keyword evidence="3" id="KW-0121">Carboxypeptidase</keyword>
<evidence type="ECO:0000256" key="6">
    <source>
        <dbReference type="ARBA" id="ARBA00022729"/>
    </source>
</evidence>
<evidence type="ECO:0000256" key="12">
    <source>
        <dbReference type="PROSITE-ProRule" id="PRU01379"/>
    </source>
</evidence>
<keyword evidence="4" id="KW-0645">Protease</keyword>
<feature type="compositionally biased region" description="Polar residues" evidence="13">
    <location>
        <begin position="728"/>
        <end position="738"/>
    </location>
</feature>
<dbReference type="Pfam" id="PF02244">
    <property type="entry name" value="Propep_M14"/>
    <property type="match status" value="1"/>
</dbReference>
<dbReference type="PROSITE" id="PS51670">
    <property type="entry name" value="SHKT"/>
    <property type="match status" value="1"/>
</dbReference>
<comment type="caution">
    <text evidence="16">The sequence shown here is derived from an EMBL/GenBank/DDBJ whole genome shotgun (WGS) entry which is preliminary data.</text>
</comment>
<keyword evidence="9" id="KW-0482">Metalloprotease</keyword>
<dbReference type="SUPFAM" id="SSF54897">
    <property type="entry name" value="Protease propeptides/inhibitors"/>
    <property type="match status" value="1"/>
</dbReference>
<evidence type="ECO:0000256" key="11">
    <source>
        <dbReference type="PROSITE-ProRule" id="PRU01005"/>
    </source>
</evidence>
<comment type="cofactor">
    <cofactor evidence="1">
        <name>Zn(2+)</name>
        <dbReference type="ChEBI" id="CHEBI:29105"/>
    </cofactor>
</comment>
<dbReference type="SMART" id="SM00631">
    <property type="entry name" value="Zn_pept"/>
    <property type="match status" value="1"/>
</dbReference>
<evidence type="ECO:0000256" key="9">
    <source>
        <dbReference type="ARBA" id="ARBA00023049"/>
    </source>
</evidence>
<feature type="region of interest" description="Disordered" evidence="13">
    <location>
        <begin position="701"/>
        <end position="739"/>
    </location>
</feature>
<comment type="caution">
    <text evidence="11">Lacks conserved residue(s) required for the propagation of feature annotation.</text>
</comment>
<evidence type="ECO:0000256" key="7">
    <source>
        <dbReference type="ARBA" id="ARBA00022801"/>
    </source>
</evidence>
<dbReference type="InterPro" id="IPR003582">
    <property type="entry name" value="ShKT_dom"/>
</dbReference>
<dbReference type="PRINTS" id="PR00765">
    <property type="entry name" value="CRBOXYPTASEA"/>
</dbReference>
<keyword evidence="17" id="KW-1185">Reference proteome</keyword>
<feature type="domain" description="Peptidase M14" evidence="15">
    <location>
        <begin position="166"/>
        <end position="480"/>
    </location>
</feature>
<keyword evidence="10" id="KW-1015">Disulfide bond</keyword>
<dbReference type="FunFam" id="3.40.630.10:FF:000070">
    <property type="entry name" value="Putative carboxypeptidase suro-1"/>
    <property type="match status" value="1"/>
</dbReference>
<evidence type="ECO:0000256" key="8">
    <source>
        <dbReference type="ARBA" id="ARBA00022833"/>
    </source>
</evidence>
<dbReference type="Gene3D" id="3.40.630.10">
    <property type="entry name" value="Zn peptidases"/>
    <property type="match status" value="1"/>
</dbReference>
<dbReference type="Pfam" id="PF01549">
    <property type="entry name" value="ShK"/>
    <property type="match status" value="1"/>
</dbReference>
<evidence type="ECO:0000259" key="15">
    <source>
        <dbReference type="PROSITE" id="PS52035"/>
    </source>
</evidence>
<dbReference type="Pfam" id="PF00246">
    <property type="entry name" value="Peptidase_M14"/>
    <property type="match status" value="1"/>
</dbReference>
<feature type="compositionally biased region" description="Basic and acidic residues" evidence="13">
    <location>
        <begin position="701"/>
        <end position="716"/>
    </location>
</feature>
<evidence type="ECO:0000256" key="5">
    <source>
        <dbReference type="ARBA" id="ARBA00022723"/>
    </source>
</evidence>
<evidence type="ECO:0000256" key="2">
    <source>
        <dbReference type="ARBA" id="ARBA00005988"/>
    </source>
</evidence>
<evidence type="ECO:0000256" key="3">
    <source>
        <dbReference type="ARBA" id="ARBA00022645"/>
    </source>
</evidence>
<evidence type="ECO:0000313" key="17">
    <source>
        <dbReference type="Proteomes" id="UP001331761"/>
    </source>
</evidence>
<dbReference type="PANTHER" id="PTHR11705:SF54">
    <property type="entry name" value="SHKT DOMAIN-CONTAINING PROTEIN"/>
    <property type="match status" value="1"/>
</dbReference>
<feature type="region of interest" description="Disordered" evidence="13">
    <location>
        <begin position="632"/>
        <end position="656"/>
    </location>
</feature>
<dbReference type="Proteomes" id="UP001331761">
    <property type="component" value="Unassembled WGS sequence"/>
</dbReference>
<gene>
    <name evidence="16" type="ORF">GCK32_001833</name>
</gene>
<accession>A0AAN8FKG7</accession>
<comment type="similarity">
    <text evidence="2 12">Belongs to the peptidase M14 family.</text>
</comment>
<evidence type="ECO:0000256" key="10">
    <source>
        <dbReference type="ARBA" id="ARBA00023157"/>
    </source>
</evidence>
<dbReference type="GO" id="GO:0005615">
    <property type="term" value="C:extracellular space"/>
    <property type="evidence" value="ECO:0007669"/>
    <property type="project" value="TreeGrafter"/>
</dbReference>
<proteinExistence type="inferred from homology"/>
<dbReference type="SUPFAM" id="SSF53187">
    <property type="entry name" value="Zn-dependent exopeptidases"/>
    <property type="match status" value="1"/>
</dbReference>
<evidence type="ECO:0000256" key="13">
    <source>
        <dbReference type="SAM" id="MobiDB-lite"/>
    </source>
</evidence>
<evidence type="ECO:0000256" key="4">
    <source>
        <dbReference type="ARBA" id="ARBA00022670"/>
    </source>
</evidence>
<dbReference type="GO" id="GO:0006508">
    <property type="term" value="P:proteolysis"/>
    <property type="evidence" value="ECO:0007669"/>
    <property type="project" value="UniProtKB-KW"/>
</dbReference>
<keyword evidence="7" id="KW-0378">Hydrolase</keyword>
<dbReference type="Gene3D" id="3.30.70.340">
    <property type="entry name" value="Metallocarboxypeptidase-like"/>
    <property type="match status" value="1"/>
</dbReference>
<dbReference type="InterPro" id="IPR000834">
    <property type="entry name" value="Peptidase_M14"/>
</dbReference>
<dbReference type="PROSITE" id="PS52035">
    <property type="entry name" value="PEPTIDASE_M14"/>
    <property type="match status" value="1"/>
</dbReference>
<feature type="domain" description="ShKT" evidence="14">
    <location>
        <begin position="745"/>
        <end position="781"/>
    </location>
</feature>
<sequence length="781" mass="88494">MTPIHNQSSSNAHRLMCCFFENSQFQMKVRLRESTLALILSLLAIGQASLNAGYPEDKFVVLRASPTTTEQLEIVRELHDNMHKYDLDFWLTPHSVDHKADIMVRETEQGWLEEFLSNQSIPHVVTIPDVQQLILDREHKPRAASSDFNKRLNDEGGNKARYGLGEYHSYDHILSWLEDIQRLYPDKARVITIGFTEEGRPIKGIKIGTGVHRTDKRAFWIDGGIHAREWAAVHTVIYVIDRLIADYDTDPLVHRAVDQLNFYLFPVLNPDGYEYTRSGVSPMIRLWRKNRSSMICKKDQWFRERCCGGVDLNRNFDWFWGETGSSSDRCSEIYQGKAPFSENESRAVRDIMFSPELRGKVDAFLTLHTYSQMWIHPFSHQRKTVPEDISDIDQVGRKAVAALESVYGTKYRFGTGADILYPSSGGSDDWAKGKGGAKYVYLMELRPSEEVWDGFILDSRQLIPTGRETWAGIKVVIEAVLKLNRDLPSSSTAATPQLNPVESWSPVVEASTTSSTSYTDTTTMAWTTTMSTTFSTTTMDAITGAISWGIDTVQSAPLPHDTTPFEPLSPPTPSYSSSTITPLFTMFTDAPLSFASDFHAPPALPTPSNDMERWMFVESLLYTLARTGTIRTTPTTTTSTTTTTTTQPPTTTQTTTTPFFRRRQFRPAVRPRVFVSPEARAAAIERFREQQARLEAMRQRLRAETGRTRQRGEVRSSNRRFSSSITSTERTIVSNDTGGNPLRVCADRSPWCSAWLQRNARVCVISSIFMRRDCARSCRFC</sequence>
<dbReference type="PANTHER" id="PTHR11705">
    <property type="entry name" value="PROTEASE FAMILY M14 CARBOXYPEPTIDASE A,B"/>
    <property type="match status" value="1"/>
</dbReference>
<reference evidence="16 17" key="1">
    <citation type="submission" date="2019-10" db="EMBL/GenBank/DDBJ databases">
        <title>Assembly and Annotation for the nematode Trichostrongylus colubriformis.</title>
        <authorList>
            <person name="Martin J."/>
        </authorList>
    </citation>
    <scope>NUCLEOTIDE SEQUENCE [LARGE SCALE GENOMIC DNA]</scope>
    <source>
        <strain evidence="16">G859</strain>
        <tissue evidence="16">Whole worm</tissue>
    </source>
</reference>
<dbReference type="GO" id="GO:0008270">
    <property type="term" value="F:zinc ion binding"/>
    <property type="evidence" value="ECO:0007669"/>
    <property type="project" value="InterPro"/>
</dbReference>
<dbReference type="InterPro" id="IPR036990">
    <property type="entry name" value="M14A-like_propep"/>
</dbReference>
<dbReference type="GO" id="GO:0004181">
    <property type="term" value="F:metallocarboxypeptidase activity"/>
    <property type="evidence" value="ECO:0007669"/>
    <property type="project" value="InterPro"/>
</dbReference>
<name>A0AAN8FKG7_TRICO</name>
<dbReference type="EMBL" id="WIXE01009546">
    <property type="protein sequence ID" value="KAK5978354.1"/>
    <property type="molecule type" value="Genomic_DNA"/>
</dbReference>
<dbReference type="AlphaFoldDB" id="A0AAN8FKG7"/>
<keyword evidence="5" id="KW-0479">Metal-binding</keyword>
<feature type="active site" description="Proton donor/acceptor" evidence="12">
    <location>
        <position position="444"/>
    </location>
</feature>
<evidence type="ECO:0000256" key="1">
    <source>
        <dbReference type="ARBA" id="ARBA00001947"/>
    </source>
</evidence>
<keyword evidence="6" id="KW-0732">Signal</keyword>
<keyword evidence="8" id="KW-0862">Zinc</keyword>
<organism evidence="16 17">
    <name type="scientific">Trichostrongylus colubriformis</name>
    <name type="common">Black scour worm</name>
    <dbReference type="NCBI Taxonomy" id="6319"/>
    <lineage>
        <taxon>Eukaryota</taxon>
        <taxon>Metazoa</taxon>
        <taxon>Ecdysozoa</taxon>
        <taxon>Nematoda</taxon>
        <taxon>Chromadorea</taxon>
        <taxon>Rhabditida</taxon>
        <taxon>Rhabditina</taxon>
        <taxon>Rhabditomorpha</taxon>
        <taxon>Strongyloidea</taxon>
        <taxon>Trichostrongylidae</taxon>
        <taxon>Trichostrongylus</taxon>
    </lineage>
</organism>